<evidence type="ECO:0000313" key="1">
    <source>
        <dbReference type="EMBL" id="MBO1325262.1"/>
    </source>
</evidence>
<dbReference type="EMBL" id="JAFVMH010000003">
    <property type="protein sequence ID" value="MBO1325262.1"/>
    <property type="molecule type" value="Genomic_DNA"/>
</dbReference>
<keyword evidence="2" id="KW-1185">Reference proteome</keyword>
<evidence type="ECO:0000313" key="2">
    <source>
        <dbReference type="Proteomes" id="UP000664073"/>
    </source>
</evidence>
<dbReference type="AlphaFoldDB" id="A0A939HKP4"/>
<protein>
    <submittedName>
        <fullName evidence="1">Toxin-antitoxin system protein HicB</fullName>
    </submittedName>
</protein>
<accession>A0A939HKP4</accession>
<gene>
    <name evidence="1" type="ORF">J2D77_08895</name>
</gene>
<sequence length="136" mass="14836">MLLPVQDIMLIGGVPAAVTVNASGRLMRGVFMGLNADVDFYAPTQSELASQGTTALVDFFAVCRRTNRSPLKPRGNGQPGYVVEDLYKALEEPARRRGIDLYRVVTEQARALDHEPTPGSRDWVKPVDAAPILISL</sequence>
<name>A0A939HKP4_9PROT</name>
<proteinExistence type="predicted"/>
<organism evidence="1 2">
    <name type="scientific">Acetobacter garciniae</name>
    <dbReference type="NCBI Taxonomy" id="2817435"/>
    <lineage>
        <taxon>Bacteria</taxon>
        <taxon>Pseudomonadati</taxon>
        <taxon>Pseudomonadota</taxon>
        <taxon>Alphaproteobacteria</taxon>
        <taxon>Acetobacterales</taxon>
        <taxon>Acetobacteraceae</taxon>
        <taxon>Acetobacter</taxon>
    </lineage>
</organism>
<reference evidence="1" key="1">
    <citation type="submission" date="2021-03" db="EMBL/GenBank/DDBJ databases">
        <title>The complete genome sequence of Acetobacter sp. TBRC 12339.</title>
        <authorList>
            <person name="Charoenyingcharoen P."/>
            <person name="Yukphan P."/>
        </authorList>
    </citation>
    <scope>NUCLEOTIDE SEQUENCE</scope>
    <source>
        <strain evidence="1">TBRC 12339</strain>
    </source>
</reference>
<comment type="caution">
    <text evidence="1">The sequence shown here is derived from an EMBL/GenBank/DDBJ whole genome shotgun (WGS) entry which is preliminary data.</text>
</comment>
<dbReference type="RefSeq" id="WP_207845902.1">
    <property type="nucleotide sequence ID" value="NZ_JAFVMH010000003.1"/>
</dbReference>
<dbReference type="Proteomes" id="UP000664073">
    <property type="component" value="Unassembled WGS sequence"/>
</dbReference>